<evidence type="ECO:0000313" key="2">
    <source>
        <dbReference type="EMBL" id="CAK85706.1"/>
    </source>
</evidence>
<name>A0DRN9_PARTE</name>
<proteinExistence type="predicted"/>
<dbReference type="GeneID" id="5038888"/>
<keyword evidence="1" id="KW-0812">Transmembrane</keyword>
<dbReference type="AlphaFoldDB" id="A0DRN9"/>
<dbReference type="RefSeq" id="XP_001453103.1">
    <property type="nucleotide sequence ID" value="XM_001453066.1"/>
</dbReference>
<feature type="transmembrane region" description="Helical" evidence="1">
    <location>
        <begin position="89"/>
        <end position="109"/>
    </location>
</feature>
<protein>
    <submittedName>
        <fullName evidence="2">Uncharacterized protein</fullName>
    </submittedName>
</protein>
<accession>A0DRN9</accession>
<sequence>MNSILNTQNKMTLLLVQVFYFVIIFMPVIPPGNEDANNHSEDIIQTLQRRGTNMQFLLIKLKYAVSIKIITQMFLQMNLSPLQNIFTKFYPHFIINTNLMIYLHIILQIKQTTEFGWKHYDQWNATNIKHIPTLKNITKFFQFSLLLYYTSSTLSIHFLSYMYVFILHGYRNLKE</sequence>
<keyword evidence="3" id="KW-1185">Reference proteome</keyword>
<gene>
    <name evidence="2" type="ORF">GSPATT00019424001</name>
</gene>
<keyword evidence="1" id="KW-1133">Transmembrane helix</keyword>
<organism evidence="2 3">
    <name type="scientific">Paramecium tetraurelia</name>
    <dbReference type="NCBI Taxonomy" id="5888"/>
    <lineage>
        <taxon>Eukaryota</taxon>
        <taxon>Sar</taxon>
        <taxon>Alveolata</taxon>
        <taxon>Ciliophora</taxon>
        <taxon>Intramacronucleata</taxon>
        <taxon>Oligohymenophorea</taxon>
        <taxon>Peniculida</taxon>
        <taxon>Parameciidae</taxon>
        <taxon>Paramecium</taxon>
    </lineage>
</organism>
<dbReference type="InParanoid" id="A0DRN9"/>
<dbReference type="Proteomes" id="UP000000600">
    <property type="component" value="Unassembled WGS sequence"/>
</dbReference>
<dbReference type="EMBL" id="CT868541">
    <property type="protein sequence ID" value="CAK85706.1"/>
    <property type="molecule type" value="Genomic_DNA"/>
</dbReference>
<reference evidence="2 3" key="1">
    <citation type="journal article" date="2006" name="Nature">
        <title>Global trends of whole-genome duplications revealed by the ciliate Paramecium tetraurelia.</title>
        <authorList>
            <consortium name="Genoscope"/>
            <person name="Aury J.-M."/>
            <person name="Jaillon O."/>
            <person name="Duret L."/>
            <person name="Noel B."/>
            <person name="Jubin C."/>
            <person name="Porcel B.M."/>
            <person name="Segurens B."/>
            <person name="Daubin V."/>
            <person name="Anthouard V."/>
            <person name="Aiach N."/>
            <person name="Arnaiz O."/>
            <person name="Billaut A."/>
            <person name="Beisson J."/>
            <person name="Blanc I."/>
            <person name="Bouhouche K."/>
            <person name="Camara F."/>
            <person name="Duharcourt S."/>
            <person name="Guigo R."/>
            <person name="Gogendeau D."/>
            <person name="Katinka M."/>
            <person name="Keller A.-M."/>
            <person name="Kissmehl R."/>
            <person name="Klotz C."/>
            <person name="Koll F."/>
            <person name="Le Moue A."/>
            <person name="Lepere C."/>
            <person name="Malinsky S."/>
            <person name="Nowacki M."/>
            <person name="Nowak J.K."/>
            <person name="Plattner H."/>
            <person name="Poulain J."/>
            <person name="Ruiz F."/>
            <person name="Serrano V."/>
            <person name="Zagulski M."/>
            <person name="Dessen P."/>
            <person name="Betermier M."/>
            <person name="Weissenbach J."/>
            <person name="Scarpelli C."/>
            <person name="Schachter V."/>
            <person name="Sperling L."/>
            <person name="Meyer E."/>
            <person name="Cohen J."/>
            <person name="Wincker P."/>
        </authorList>
    </citation>
    <scope>NUCLEOTIDE SEQUENCE [LARGE SCALE GENOMIC DNA]</scope>
    <source>
        <strain evidence="2 3">Stock d4-2</strain>
    </source>
</reference>
<feature type="transmembrane region" description="Helical" evidence="1">
    <location>
        <begin position="12"/>
        <end position="29"/>
    </location>
</feature>
<dbReference type="HOGENOM" id="CLU_1535447_0_0_1"/>
<dbReference type="KEGG" id="ptm:GSPATT00019424001"/>
<evidence type="ECO:0000313" key="3">
    <source>
        <dbReference type="Proteomes" id="UP000000600"/>
    </source>
</evidence>
<feature type="transmembrane region" description="Helical" evidence="1">
    <location>
        <begin position="145"/>
        <end position="166"/>
    </location>
</feature>
<keyword evidence="1" id="KW-0472">Membrane</keyword>
<evidence type="ECO:0000256" key="1">
    <source>
        <dbReference type="SAM" id="Phobius"/>
    </source>
</evidence>